<dbReference type="GO" id="GO:0005885">
    <property type="term" value="C:Arp2/3 protein complex"/>
    <property type="evidence" value="ECO:0007669"/>
    <property type="project" value="InterPro"/>
</dbReference>
<evidence type="ECO:0008006" key="8">
    <source>
        <dbReference type="Google" id="ProtNLM"/>
    </source>
</evidence>
<proteinExistence type="inferred from homology"/>
<evidence type="ECO:0000313" key="6">
    <source>
        <dbReference type="Proteomes" id="UP000050795"/>
    </source>
</evidence>
<evidence type="ECO:0000256" key="1">
    <source>
        <dbReference type="ARBA" id="ARBA00004245"/>
    </source>
</evidence>
<name>A0AA85JKQ8_TRIRE</name>
<keyword evidence="5" id="KW-0206">Cytoskeleton</keyword>
<reference evidence="6" key="1">
    <citation type="submission" date="2022-06" db="EMBL/GenBank/DDBJ databases">
        <authorList>
            <person name="Berger JAMES D."/>
            <person name="Berger JAMES D."/>
        </authorList>
    </citation>
    <scope>NUCLEOTIDE SEQUENCE [LARGE SCALE GENOMIC DNA]</scope>
</reference>
<evidence type="ECO:0000313" key="7">
    <source>
        <dbReference type="WBParaSite" id="TREG1_22150.1"/>
    </source>
</evidence>
<dbReference type="AlphaFoldDB" id="A0AA85JKQ8"/>
<evidence type="ECO:0000256" key="3">
    <source>
        <dbReference type="ARBA" id="ARBA00022490"/>
    </source>
</evidence>
<dbReference type="Pfam" id="PF04062">
    <property type="entry name" value="P21-Arc"/>
    <property type="match status" value="1"/>
</dbReference>
<evidence type="ECO:0000256" key="2">
    <source>
        <dbReference type="ARBA" id="ARBA00010856"/>
    </source>
</evidence>
<keyword evidence="3" id="KW-0963">Cytoplasm</keyword>
<dbReference type="GO" id="GO:0030833">
    <property type="term" value="P:regulation of actin filament polymerization"/>
    <property type="evidence" value="ECO:0007669"/>
    <property type="project" value="InterPro"/>
</dbReference>
<dbReference type="GO" id="GO:0034314">
    <property type="term" value="P:Arp2/3 complex-mediated actin nucleation"/>
    <property type="evidence" value="ECO:0007669"/>
    <property type="project" value="InterPro"/>
</dbReference>
<keyword evidence="6" id="KW-1185">Reference proteome</keyword>
<evidence type="ECO:0000256" key="5">
    <source>
        <dbReference type="ARBA" id="ARBA00023212"/>
    </source>
</evidence>
<comment type="subcellular location">
    <subcellularLocation>
        <location evidence="1">Cytoplasm</location>
        <location evidence="1">Cytoskeleton</location>
    </subcellularLocation>
</comment>
<keyword evidence="4" id="KW-0009">Actin-binding</keyword>
<dbReference type="WBParaSite" id="TREG1_22150.1">
    <property type="protein sequence ID" value="TREG1_22150.1"/>
    <property type="gene ID" value="TREG1_22150"/>
</dbReference>
<reference evidence="7" key="2">
    <citation type="submission" date="2023-11" db="UniProtKB">
        <authorList>
            <consortium name="WormBaseParasite"/>
        </authorList>
    </citation>
    <scope>IDENTIFICATION</scope>
</reference>
<protein>
    <recommendedName>
        <fullName evidence="8">Actin-related protein 2/3 complex subunit 3</fullName>
    </recommendedName>
</protein>
<dbReference type="PANTHER" id="PTHR12391">
    <property type="entry name" value="ARP2/3 COMPLEX 21 KD SUBUNIT"/>
    <property type="match status" value="1"/>
</dbReference>
<evidence type="ECO:0000256" key="4">
    <source>
        <dbReference type="ARBA" id="ARBA00023203"/>
    </source>
</evidence>
<dbReference type="Gene3D" id="1.10.1760.10">
    <property type="entry name" value="Actin-related protein 2/3 complex subunit 3"/>
    <property type="match status" value="1"/>
</dbReference>
<accession>A0AA85JKQ8</accession>
<dbReference type="InterPro" id="IPR036753">
    <property type="entry name" value="ARPC3_sf"/>
</dbReference>
<dbReference type="SUPFAM" id="SSF69060">
    <property type="entry name" value="Arp2/3 complex 21 kDa subunit ARPC3"/>
    <property type="match status" value="1"/>
</dbReference>
<dbReference type="GO" id="GO:0003779">
    <property type="term" value="F:actin binding"/>
    <property type="evidence" value="ECO:0007669"/>
    <property type="project" value="UniProtKB-KW"/>
</dbReference>
<organism evidence="6 7">
    <name type="scientific">Trichobilharzia regenti</name>
    <name type="common">Nasal bird schistosome</name>
    <dbReference type="NCBI Taxonomy" id="157069"/>
    <lineage>
        <taxon>Eukaryota</taxon>
        <taxon>Metazoa</taxon>
        <taxon>Spiralia</taxon>
        <taxon>Lophotrochozoa</taxon>
        <taxon>Platyhelminthes</taxon>
        <taxon>Trematoda</taxon>
        <taxon>Digenea</taxon>
        <taxon>Strigeidida</taxon>
        <taxon>Schistosomatoidea</taxon>
        <taxon>Schistosomatidae</taxon>
        <taxon>Trichobilharzia</taxon>
    </lineage>
</organism>
<dbReference type="Proteomes" id="UP000050795">
    <property type="component" value="Unassembled WGS sequence"/>
</dbReference>
<comment type="similarity">
    <text evidence="2">Belongs to the ARPC3 family.</text>
</comment>
<sequence length="242" mass="27382">MSAQYNGVGDTVGSTVQRIISDFQGTMLASLAHVLKRDNTNADLIEHVALLSKNGYTIVALMSAYHSEFVPAPNTVGNMALLPLRTKFRGPAPMNPSLEKDIIDEALYLFKSLIFFRQYELKSEADRVLVYLVLYILECLRKLQKCPNRIVAGKELAAMAISRFDLPGDPDFPRELNNMYAKPKNSTELEAMRGYLTQLRQELGVRLIDKVYSDDNSPPNKWWLCFGKRRFLDQSLTPLGVF</sequence>
<dbReference type="InterPro" id="IPR007204">
    <property type="entry name" value="ARPC3"/>
</dbReference>